<feature type="domain" description="C2H2-type" evidence="9">
    <location>
        <begin position="163"/>
        <end position="190"/>
    </location>
</feature>
<dbReference type="GO" id="GO:0006355">
    <property type="term" value="P:regulation of DNA-templated transcription"/>
    <property type="evidence" value="ECO:0007669"/>
    <property type="project" value="UniProtKB-ARBA"/>
</dbReference>
<dbReference type="PROSITE" id="PS00028">
    <property type="entry name" value="ZINC_FINGER_C2H2_1"/>
    <property type="match status" value="5"/>
</dbReference>
<dbReference type="InterPro" id="IPR036236">
    <property type="entry name" value="Znf_C2H2_sf"/>
</dbReference>
<dbReference type="SUPFAM" id="SSF57667">
    <property type="entry name" value="beta-beta-alpha zinc fingers"/>
    <property type="match status" value="3"/>
</dbReference>
<evidence type="ECO:0000256" key="8">
    <source>
        <dbReference type="PROSITE-ProRule" id="PRU00042"/>
    </source>
</evidence>
<dbReference type="GO" id="GO:0005634">
    <property type="term" value="C:nucleus"/>
    <property type="evidence" value="ECO:0007669"/>
    <property type="project" value="UniProtKB-SubCell"/>
</dbReference>
<dbReference type="GO" id="GO:0008270">
    <property type="term" value="F:zinc ion binding"/>
    <property type="evidence" value="ECO:0007669"/>
    <property type="project" value="UniProtKB-KW"/>
</dbReference>
<keyword evidence="11" id="KW-1185">Reference proteome</keyword>
<dbReference type="PROSITE" id="PS50157">
    <property type="entry name" value="ZINC_FINGER_C2H2_2"/>
    <property type="match status" value="5"/>
</dbReference>
<evidence type="ECO:0000256" key="1">
    <source>
        <dbReference type="ARBA" id="ARBA00004123"/>
    </source>
</evidence>
<dbReference type="Gene3D" id="3.30.160.60">
    <property type="entry name" value="Classic Zinc Finger"/>
    <property type="match status" value="6"/>
</dbReference>
<feature type="domain" description="C2H2-type" evidence="9">
    <location>
        <begin position="135"/>
        <end position="162"/>
    </location>
</feature>
<dbReference type="InterPro" id="IPR013087">
    <property type="entry name" value="Znf_C2H2_type"/>
</dbReference>
<keyword evidence="5" id="KW-0862">Zinc</keyword>
<dbReference type="Pfam" id="PF23611">
    <property type="entry name" value="zf-C2H2_16"/>
    <property type="match status" value="1"/>
</dbReference>
<sequence length="248" mass="29063">MELHPDDNGEIPCPICPYLTNKKQKLLRHMACHTSKNYCQTCNKTFNSRGNLRKHMLRHDDSKKKICIVCSNVFFGDKALLRHQIHMHKADILNDPSLLWCEICRVNFKTLNLHKYHMDKAHTKTLTVKTVIKKCLCDICGRGFKDHDNLKKHKKSHTDLRPFKCTDCDKAFKHRYVLTYHQRIHTGERPYICGYCNKSFRQWTPFKVHLRGHTGEKPYVCKLCSKGFTTNQGLKLHINGCFDCTESE</sequence>
<feature type="domain" description="C2H2-type" evidence="9">
    <location>
        <begin position="191"/>
        <end position="218"/>
    </location>
</feature>
<feature type="domain" description="C2H2-type" evidence="9">
    <location>
        <begin position="219"/>
        <end position="248"/>
    </location>
</feature>
<keyword evidence="3" id="KW-0677">Repeat</keyword>
<reference evidence="10 11" key="1">
    <citation type="submission" date="2024-05" db="EMBL/GenBank/DDBJ databases">
        <title>Genetic variation in Jamaican populations of the coffee berry borer (Hypothenemus hampei).</title>
        <authorList>
            <person name="Errbii M."/>
            <person name="Myrie A."/>
        </authorList>
    </citation>
    <scope>NUCLEOTIDE SEQUENCE [LARGE SCALE GENOMIC DNA]</scope>
    <source>
        <strain evidence="10">JA-Hopewell-2020-01-JO</strain>
        <tissue evidence="10">Whole body</tissue>
    </source>
</reference>
<comment type="subcellular location">
    <subcellularLocation>
        <location evidence="1">Nucleus</location>
    </subcellularLocation>
</comment>
<dbReference type="SMART" id="SM00355">
    <property type="entry name" value="ZnF_C2H2"/>
    <property type="match status" value="8"/>
</dbReference>
<keyword evidence="4 8" id="KW-0863">Zinc-finger</keyword>
<dbReference type="GO" id="GO:0003677">
    <property type="term" value="F:DNA binding"/>
    <property type="evidence" value="ECO:0007669"/>
    <property type="project" value="UniProtKB-KW"/>
</dbReference>
<accession>A0ABD1FEZ2</accession>
<organism evidence="10 11">
    <name type="scientific">Hypothenemus hampei</name>
    <name type="common">Coffee berry borer</name>
    <dbReference type="NCBI Taxonomy" id="57062"/>
    <lineage>
        <taxon>Eukaryota</taxon>
        <taxon>Metazoa</taxon>
        <taxon>Ecdysozoa</taxon>
        <taxon>Arthropoda</taxon>
        <taxon>Hexapoda</taxon>
        <taxon>Insecta</taxon>
        <taxon>Pterygota</taxon>
        <taxon>Neoptera</taxon>
        <taxon>Endopterygota</taxon>
        <taxon>Coleoptera</taxon>
        <taxon>Polyphaga</taxon>
        <taxon>Cucujiformia</taxon>
        <taxon>Curculionidae</taxon>
        <taxon>Scolytinae</taxon>
        <taxon>Hypothenemus</taxon>
    </lineage>
</organism>
<dbReference type="GO" id="GO:0030674">
    <property type="term" value="F:protein-macromolecule adaptor activity"/>
    <property type="evidence" value="ECO:0007669"/>
    <property type="project" value="UniProtKB-ARBA"/>
</dbReference>
<evidence type="ECO:0000313" key="10">
    <source>
        <dbReference type="EMBL" id="KAL1517637.1"/>
    </source>
</evidence>
<evidence type="ECO:0000259" key="9">
    <source>
        <dbReference type="PROSITE" id="PS50157"/>
    </source>
</evidence>
<evidence type="ECO:0000256" key="2">
    <source>
        <dbReference type="ARBA" id="ARBA00022723"/>
    </source>
</evidence>
<evidence type="ECO:0000256" key="7">
    <source>
        <dbReference type="ARBA" id="ARBA00023242"/>
    </source>
</evidence>
<dbReference type="AlphaFoldDB" id="A0ABD1FEZ2"/>
<gene>
    <name evidence="10" type="ORF">ABEB36_001375</name>
</gene>
<evidence type="ECO:0000256" key="6">
    <source>
        <dbReference type="ARBA" id="ARBA00023125"/>
    </source>
</evidence>
<keyword evidence="2" id="KW-0479">Metal-binding</keyword>
<comment type="caution">
    <text evidence="10">The sequence shown here is derived from an EMBL/GenBank/DDBJ whole genome shotgun (WGS) entry which is preliminary data.</text>
</comment>
<dbReference type="PANTHER" id="PTHR24390:SF159">
    <property type="entry name" value="GROWTH FACTOR INDEPENDENT 1 TRANSCRIPTIONAL REPRESSOR"/>
    <property type="match status" value="1"/>
</dbReference>
<dbReference type="FunFam" id="3.30.160.60:FF:000238">
    <property type="entry name" value="Zinc finger protein 485"/>
    <property type="match status" value="1"/>
</dbReference>
<dbReference type="Proteomes" id="UP001566132">
    <property type="component" value="Unassembled WGS sequence"/>
</dbReference>
<evidence type="ECO:0000256" key="3">
    <source>
        <dbReference type="ARBA" id="ARBA00022737"/>
    </source>
</evidence>
<feature type="domain" description="C2H2-type" evidence="9">
    <location>
        <begin position="37"/>
        <end position="64"/>
    </location>
</feature>
<dbReference type="PANTHER" id="PTHR24390">
    <property type="entry name" value="ZINC FINGER PROTEIN"/>
    <property type="match status" value="1"/>
</dbReference>
<dbReference type="Pfam" id="PF00096">
    <property type="entry name" value="zf-C2H2"/>
    <property type="match status" value="4"/>
</dbReference>
<proteinExistence type="predicted"/>
<keyword evidence="6" id="KW-0238">DNA-binding</keyword>
<dbReference type="FunFam" id="3.30.160.60:FF:002343">
    <property type="entry name" value="Zinc finger protein 33A"/>
    <property type="match status" value="1"/>
</dbReference>
<dbReference type="FunFam" id="3.30.160.60:FF:000688">
    <property type="entry name" value="zinc finger protein 197 isoform X1"/>
    <property type="match status" value="1"/>
</dbReference>
<keyword evidence="7" id="KW-0539">Nucleus</keyword>
<evidence type="ECO:0000256" key="4">
    <source>
        <dbReference type="ARBA" id="ARBA00022771"/>
    </source>
</evidence>
<name>A0ABD1FEZ2_HYPHA</name>
<evidence type="ECO:0000313" key="11">
    <source>
        <dbReference type="Proteomes" id="UP001566132"/>
    </source>
</evidence>
<dbReference type="EMBL" id="JBDJPC010000001">
    <property type="protein sequence ID" value="KAL1517637.1"/>
    <property type="molecule type" value="Genomic_DNA"/>
</dbReference>
<evidence type="ECO:0000256" key="5">
    <source>
        <dbReference type="ARBA" id="ARBA00022833"/>
    </source>
</evidence>
<dbReference type="InterPro" id="IPR056438">
    <property type="entry name" value="Znf-C2H2_CTCF"/>
</dbReference>
<protein>
    <recommendedName>
        <fullName evidence="9">C2H2-type domain-containing protein</fullName>
    </recommendedName>
</protein>